<proteinExistence type="predicted"/>
<keyword evidence="2" id="KW-0614">Plasmid</keyword>
<feature type="signal peptide" evidence="1">
    <location>
        <begin position="1"/>
        <end position="24"/>
    </location>
</feature>
<organism evidence="2 3">
    <name type="scientific">Polaromonas naphthalenivorans (strain CJ2)</name>
    <dbReference type="NCBI Taxonomy" id="365044"/>
    <lineage>
        <taxon>Bacteria</taxon>
        <taxon>Pseudomonadati</taxon>
        <taxon>Pseudomonadota</taxon>
        <taxon>Betaproteobacteria</taxon>
        <taxon>Burkholderiales</taxon>
        <taxon>Comamonadaceae</taxon>
        <taxon>Polaromonas</taxon>
    </lineage>
</organism>
<reference evidence="3" key="1">
    <citation type="journal article" date="2009" name="Environ. Microbiol.">
        <title>The genome of Polaromonas naphthalenivorans strain CJ2, isolated from coal tar-contaminated sediment, reveals physiological and metabolic versatility and evolution through extensive horizontal gene transfer.</title>
        <authorList>
            <person name="Yagi J.M."/>
            <person name="Sims D."/>
            <person name="Brettin T."/>
            <person name="Bruce D."/>
            <person name="Madsen E.L."/>
        </authorList>
    </citation>
    <scope>NUCLEOTIDE SEQUENCE [LARGE SCALE GENOMIC DNA]</scope>
    <source>
        <strain evidence="3">CJ2</strain>
        <plasmid evidence="3">Plasmid pPNAP01</plasmid>
    </source>
</reference>
<sequence>MPKTNFFSHFALSLLGALSLHASAQNVPAVAGTALAASAAAASAARPAGAASGVAVARVSADTKRAEVSKQEGKGPVGTLSSAKTIRELLEIDDQIALSKERKALADETKKTEKEPVANAPVNLTLAVTARKAAENKANAIKQANAVASSIKIDAIMGIQGERVINANIAGTQTWIRETNPTPIAGWLMVAVKGSCATFERNEASAPKAKKVRAAKGKKLHQSNGVQTTEQTVCFKRPEAFLPPPAFGSSGGGAGAMPMPVPLPFPAPFSTPPRVAPVAPIATL</sequence>
<keyword evidence="1" id="KW-0732">Signal</keyword>
<accession>A1VV39</accession>
<name>A1VV39_POLNA</name>
<dbReference type="EMBL" id="CP000530">
    <property type="protein sequence ID" value="ABM39517.1"/>
    <property type="molecule type" value="Genomic_DNA"/>
</dbReference>
<gene>
    <name evidence="2" type="ordered locus">Pnap_4234</name>
</gene>
<feature type="chain" id="PRO_5002639323" evidence="1">
    <location>
        <begin position="25"/>
        <end position="284"/>
    </location>
</feature>
<dbReference type="RefSeq" id="WP_011797890.1">
    <property type="nucleotide sequence ID" value="NC_008757.1"/>
</dbReference>
<dbReference type="HOGENOM" id="CLU_979539_0_0_4"/>
<geneLocation type="plasmid" evidence="2 3">
    <name>pPNAP01</name>
</geneLocation>
<evidence type="ECO:0000256" key="1">
    <source>
        <dbReference type="SAM" id="SignalP"/>
    </source>
</evidence>
<dbReference type="Proteomes" id="UP000000644">
    <property type="component" value="Plasmid pPNAP01"/>
</dbReference>
<evidence type="ECO:0000313" key="2">
    <source>
        <dbReference type="EMBL" id="ABM39517.1"/>
    </source>
</evidence>
<evidence type="ECO:0000313" key="3">
    <source>
        <dbReference type="Proteomes" id="UP000000644"/>
    </source>
</evidence>
<dbReference type="KEGG" id="pna:Pnap_4234"/>
<keyword evidence="3" id="KW-1185">Reference proteome</keyword>
<protein>
    <submittedName>
        <fullName evidence="2">Uncharacterized protein</fullName>
    </submittedName>
</protein>
<dbReference type="AlphaFoldDB" id="A1VV39"/>